<dbReference type="InterPro" id="IPR036249">
    <property type="entry name" value="Thioredoxin-like_sf"/>
</dbReference>
<dbReference type="EMBL" id="JAUEQX010000023">
    <property type="protein sequence ID" value="MDW3779684.1"/>
    <property type="molecule type" value="Genomic_DNA"/>
</dbReference>
<dbReference type="SUPFAM" id="SSF52833">
    <property type="entry name" value="Thioredoxin-like"/>
    <property type="match status" value="1"/>
</dbReference>
<evidence type="ECO:0000313" key="2">
    <source>
        <dbReference type="EMBL" id="MDW3779684.1"/>
    </source>
</evidence>
<protein>
    <recommendedName>
        <fullName evidence="4">Thiol:disulfide interchange protein</fullName>
    </recommendedName>
</protein>
<evidence type="ECO:0000313" key="3">
    <source>
        <dbReference type="Proteomes" id="UP001276300"/>
    </source>
</evidence>
<name>A0AAW9CDG7_KLUCR</name>
<dbReference type="AlphaFoldDB" id="A0AAW9CDG7"/>
<dbReference type="Gene3D" id="3.40.30.10">
    <property type="entry name" value="Glutaredoxin"/>
    <property type="match status" value="1"/>
</dbReference>
<evidence type="ECO:0008006" key="4">
    <source>
        <dbReference type="Google" id="ProtNLM"/>
    </source>
</evidence>
<gene>
    <name evidence="2" type="ORF">QWU01_23060</name>
</gene>
<feature type="transmembrane region" description="Helical" evidence="1">
    <location>
        <begin position="91"/>
        <end position="112"/>
    </location>
</feature>
<reference evidence="2" key="1">
    <citation type="journal article" date="2023" name="J Glob Antimicrob Resist">
        <title>Emergence of NDM-1 and KPC-3 carbapenemases in Kluyvera cryocrescens: Investigating genetic heterogeneity and acquisition routes of blaNDM-1 in Enterobacterales species in Portugal.</title>
        <authorList>
            <person name="Loiodice M."/>
            <person name="Ribeiro M."/>
            <person name="Peixe L."/>
            <person name="Novais A."/>
        </authorList>
    </citation>
    <scope>NUCLEOTIDE SEQUENCE</scope>
    <source>
        <strain evidence="2">K629</strain>
    </source>
</reference>
<keyword evidence="1" id="KW-0472">Membrane</keyword>
<keyword evidence="1" id="KW-0812">Transmembrane</keyword>
<dbReference type="Proteomes" id="UP001276300">
    <property type="component" value="Unassembled WGS sequence"/>
</dbReference>
<comment type="caution">
    <text evidence="2">The sequence shown here is derived from an EMBL/GenBank/DDBJ whole genome shotgun (WGS) entry which is preliminary data.</text>
</comment>
<proteinExistence type="predicted"/>
<sequence>MNQSKIYSVIKNGNTIIVTYSQNGDVPQALNIFNEPQLLCIDDNKLLGLYPASSTPVTLLNDPEHDAKCVLNAVAQAMLKKGTQVSRGLKGLAWAAAGAVVATAVWALPFTVSITPDSSHAIPAAHVAAAPATPPPGLLPSEPQATFPAPRQEMQEELAKNRKMLPETPAAALKAANVDAMAIAATAPAHTSSTLSPRQQMADVLKRNAARGMFTISLSEGHPRTLYAFLDPTCSVCRQMEPAIEKLALQYNVIIFPVSVVNDGGDAVKRIIPLLCQKDPAKRAAGWQNAFRADAGMHMPGSPEMDGPVDAACANAAEAAVGVNNLGFRQFGFSGTPWVLTDTGFHLPTGMLSQPDKIGLFLETTDGMAPAQADHFLKTINTEG</sequence>
<dbReference type="RefSeq" id="WP_318243174.1">
    <property type="nucleotide sequence ID" value="NZ_JAUEQX010000023.1"/>
</dbReference>
<organism evidence="2 3">
    <name type="scientific">Kluyvera cryocrescens</name>
    <name type="common">Kluyvera citrophila</name>
    <dbReference type="NCBI Taxonomy" id="580"/>
    <lineage>
        <taxon>Bacteria</taxon>
        <taxon>Pseudomonadati</taxon>
        <taxon>Pseudomonadota</taxon>
        <taxon>Gammaproteobacteria</taxon>
        <taxon>Enterobacterales</taxon>
        <taxon>Enterobacteriaceae</taxon>
        <taxon>Kluyvera</taxon>
    </lineage>
</organism>
<evidence type="ECO:0000256" key="1">
    <source>
        <dbReference type="SAM" id="Phobius"/>
    </source>
</evidence>
<keyword evidence="1" id="KW-1133">Transmembrane helix</keyword>
<accession>A0AAW9CDG7</accession>